<dbReference type="GO" id="GO:0015074">
    <property type="term" value="P:DNA integration"/>
    <property type="evidence" value="ECO:0007669"/>
    <property type="project" value="InterPro"/>
</dbReference>
<sequence length="31" mass="3859">MEEYIHFYNHNSPQRKLNKLAPVKYRNQLAR</sequence>
<dbReference type="InterPro" id="IPR001584">
    <property type="entry name" value="Integrase_cat-core"/>
</dbReference>
<organism evidence="2 3">
    <name type="scientific">Paenibacillus agilis</name>
    <dbReference type="NCBI Taxonomy" id="3020863"/>
    <lineage>
        <taxon>Bacteria</taxon>
        <taxon>Bacillati</taxon>
        <taxon>Bacillota</taxon>
        <taxon>Bacilli</taxon>
        <taxon>Bacillales</taxon>
        <taxon>Paenibacillaceae</taxon>
        <taxon>Paenibacillus</taxon>
    </lineage>
</organism>
<dbReference type="Pfam" id="PF13333">
    <property type="entry name" value="rve_2"/>
    <property type="match status" value="1"/>
</dbReference>
<proteinExistence type="predicted"/>
<dbReference type="EMBL" id="VNJK01000001">
    <property type="protein sequence ID" value="TVX94641.1"/>
    <property type="molecule type" value="Genomic_DNA"/>
</dbReference>
<dbReference type="OrthoDB" id="9781005at2"/>
<reference evidence="2 3" key="1">
    <citation type="submission" date="2019-07" db="EMBL/GenBank/DDBJ databases">
        <authorList>
            <person name="Kim J."/>
        </authorList>
    </citation>
    <scope>NUCLEOTIDE SEQUENCE [LARGE SCALE GENOMIC DNA]</scope>
    <source>
        <strain evidence="2 3">N4</strain>
    </source>
</reference>
<dbReference type="AlphaFoldDB" id="A0A559J466"/>
<evidence type="ECO:0000313" key="2">
    <source>
        <dbReference type="EMBL" id="TVX94641.1"/>
    </source>
</evidence>
<feature type="domain" description="Integrase catalytic" evidence="1">
    <location>
        <begin position="2"/>
        <end position="28"/>
    </location>
</feature>
<name>A0A559J466_9BACL</name>
<evidence type="ECO:0000313" key="3">
    <source>
        <dbReference type="Proteomes" id="UP000318102"/>
    </source>
</evidence>
<keyword evidence="3" id="KW-1185">Reference proteome</keyword>
<gene>
    <name evidence="2" type="ORF">FPZ44_08400</name>
</gene>
<dbReference type="Proteomes" id="UP000318102">
    <property type="component" value="Unassembled WGS sequence"/>
</dbReference>
<comment type="caution">
    <text evidence="2">The sequence shown here is derived from an EMBL/GenBank/DDBJ whole genome shotgun (WGS) entry which is preliminary data.</text>
</comment>
<evidence type="ECO:0000259" key="1">
    <source>
        <dbReference type="Pfam" id="PF13333"/>
    </source>
</evidence>
<protein>
    <submittedName>
        <fullName evidence="2">IS3 family transposase</fullName>
    </submittedName>
</protein>
<accession>A0A559J466</accession>